<protein>
    <submittedName>
        <fullName evidence="2">Uncharacterized protein</fullName>
    </submittedName>
</protein>
<dbReference type="STRING" id="655815.ZPR_2885"/>
<name>D5BGM4_ZUNPS</name>
<reference evidence="2 3" key="1">
    <citation type="journal article" date="2010" name="BMC Genomics">
        <title>The complete genome of Zunongwangia profunda SM-A87 reveals its adaptation to the deep-sea environment and ecological role in sedimentary organic nitrogen degradation.</title>
        <authorList>
            <person name="Qin Q.L."/>
            <person name="Zhang X.Y."/>
            <person name="Wang X.M."/>
            <person name="Liu G.M."/>
            <person name="Chen X.L."/>
            <person name="Xie B.B."/>
            <person name="Dang H.Y."/>
            <person name="Zhou B.C."/>
            <person name="Yu J."/>
            <person name="Zhang Y.Z."/>
        </authorList>
    </citation>
    <scope>NUCLEOTIDE SEQUENCE [LARGE SCALE GENOMIC DNA]</scope>
    <source>
        <strain evidence="3">DSM 18752 / CCTCC AB 206139 / SM-A87</strain>
    </source>
</reference>
<dbReference type="Proteomes" id="UP000001654">
    <property type="component" value="Chromosome"/>
</dbReference>
<dbReference type="KEGG" id="zpr:ZPR_2885"/>
<evidence type="ECO:0000313" key="2">
    <source>
        <dbReference type="EMBL" id="ADF53205.1"/>
    </source>
</evidence>
<feature type="transmembrane region" description="Helical" evidence="1">
    <location>
        <begin position="137"/>
        <end position="157"/>
    </location>
</feature>
<accession>D5BGM4</accession>
<feature type="transmembrane region" description="Helical" evidence="1">
    <location>
        <begin position="86"/>
        <end position="106"/>
    </location>
</feature>
<organism evidence="2 3">
    <name type="scientific">Zunongwangia profunda (strain DSM 18752 / CCTCC AB 206139 / SM-A87)</name>
    <name type="common">Wangia profunda</name>
    <dbReference type="NCBI Taxonomy" id="655815"/>
    <lineage>
        <taxon>Bacteria</taxon>
        <taxon>Pseudomonadati</taxon>
        <taxon>Bacteroidota</taxon>
        <taxon>Flavobacteriia</taxon>
        <taxon>Flavobacteriales</taxon>
        <taxon>Flavobacteriaceae</taxon>
        <taxon>Zunongwangia</taxon>
    </lineage>
</organism>
<dbReference type="AlphaFoldDB" id="D5BGM4"/>
<feature type="transmembrane region" description="Helical" evidence="1">
    <location>
        <begin position="113"/>
        <end position="131"/>
    </location>
</feature>
<gene>
    <name evidence="2" type="ordered locus">ZPR_2885</name>
</gene>
<dbReference type="OrthoDB" id="1448908at2"/>
<dbReference type="RefSeq" id="WP_013072302.1">
    <property type="nucleotide sequence ID" value="NC_014041.1"/>
</dbReference>
<dbReference type="HOGENOM" id="CLU_1577916_0_0_10"/>
<keyword evidence="1" id="KW-0812">Transmembrane</keyword>
<feature type="transmembrane region" description="Helical" evidence="1">
    <location>
        <begin position="61"/>
        <end position="80"/>
    </location>
</feature>
<evidence type="ECO:0000313" key="3">
    <source>
        <dbReference type="Proteomes" id="UP000001654"/>
    </source>
</evidence>
<sequence length="169" mass="19019">MSSIQCPACKKPQEANLSNCKNCMFPFTGSEQEKSKHIGLFINKKSIVHDAENAITRSRKILFLIAAYNFLFITVPFISPDMEIDIFAISINVILALGFIMCALLLKRSPMFFTIFPLCAILGLYAANFLYDPDLAMRGIIFKLVIIGSLIYSIYLLQEAKKFNNKFAA</sequence>
<keyword evidence="1" id="KW-0472">Membrane</keyword>
<dbReference type="EMBL" id="CP001650">
    <property type="protein sequence ID" value="ADF53205.1"/>
    <property type="molecule type" value="Genomic_DNA"/>
</dbReference>
<keyword evidence="3" id="KW-1185">Reference proteome</keyword>
<keyword evidence="1" id="KW-1133">Transmembrane helix</keyword>
<proteinExistence type="predicted"/>
<evidence type="ECO:0000256" key="1">
    <source>
        <dbReference type="SAM" id="Phobius"/>
    </source>
</evidence>